<name>A0A6M0IRS8_9BACT</name>
<feature type="transmembrane region" description="Helical" evidence="1">
    <location>
        <begin position="83"/>
        <end position="103"/>
    </location>
</feature>
<dbReference type="AlphaFoldDB" id="A0A6M0IRS8"/>
<dbReference type="EMBL" id="JAAGNZ010000015">
    <property type="protein sequence ID" value="NEU70970.1"/>
    <property type="molecule type" value="Genomic_DNA"/>
</dbReference>
<proteinExistence type="predicted"/>
<protein>
    <submittedName>
        <fullName evidence="2">Uncharacterized protein</fullName>
    </submittedName>
</protein>
<dbReference type="RefSeq" id="WP_164044281.1">
    <property type="nucleotide sequence ID" value="NZ_JAAGNZ010000015.1"/>
</dbReference>
<organism evidence="2 3">
    <name type="scientific">Spirosoma agri</name>
    <dbReference type="NCBI Taxonomy" id="1987381"/>
    <lineage>
        <taxon>Bacteria</taxon>
        <taxon>Pseudomonadati</taxon>
        <taxon>Bacteroidota</taxon>
        <taxon>Cytophagia</taxon>
        <taxon>Cytophagales</taxon>
        <taxon>Cytophagaceae</taxon>
        <taxon>Spirosoma</taxon>
    </lineage>
</organism>
<feature type="transmembrane region" description="Helical" evidence="1">
    <location>
        <begin position="40"/>
        <end position="62"/>
    </location>
</feature>
<reference evidence="2 3" key="1">
    <citation type="submission" date="2020-02" db="EMBL/GenBank/DDBJ databases">
        <title>Draft genome sequence of two Spirosoma agri KCTC 52727 and Spirosoma terrae KCTC 52035.</title>
        <authorList>
            <person name="Rojas J."/>
            <person name="Ambika Manirajan B."/>
            <person name="Ratering S."/>
            <person name="Suarez C."/>
            <person name="Schnell S."/>
        </authorList>
    </citation>
    <scope>NUCLEOTIDE SEQUENCE [LARGE SCALE GENOMIC DNA]</scope>
    <source>
        <strain evidence="2 3">KCTC 52727</strain>
    </source>
</reference>
<keyword evidence="1" id="KW-0472">Membrane</keyword>
<accession>A0A6M0IRS8</accession>
<feature type="transmembrane region" description="Helical" evidence="1">
    <location>
        <begin position="132"/>
        <end position="150"/>
    </location>
</feature>
<evidence type="ECO:0000256" key="1">
    <source>
        <dbReference type="SAM" id="Phobius"/>
    </source>
</evidence>
<sequence>MLDIPAQYTRRIRTIGFYQIIGGGVGLLMMGWALSTNEASKGILIFTASGCLLLGFSIVCGWGLLNGDKRALPLSIINQSLQIIMIGIGGFLFKYCAGLYVMLGIKFIDELKMTADIGLSTFELNINSGEQGAVSFNLIAILLFISLLRLQEQIKQYYLLKKGIG</sequence>
<evidence type="ECO:0000313" key="3">
    <source>
        <dbReference type="Proteomes" id="UP000477386"/>
    </source>
</evidence>
<keyword evidence="1" id="KW-0812">Transmembrane</keyword>
<keyword evidence="3" id="KW-1185">Reference proteome</keyword>
<gene>
    <name evidence="2" type="ORF">GK091_29200</name>
</gene>
<feature type="transmembrane region" description="Helical" evidence="1">
    <location>
        <begin position="12"/>
        <end position="34"/>
    </location>
</feature>
<keyword evidence="1" id="KW-1133">Transmembrane helix</keyword>
<comment type="caution">
    <text evidence="2">The sequence shown here is derived from an EMBL/GenBank/DDBJ whole genome shotgun (WGS) entry which is preliminary data.</text>
</comment>
<dbReference type="Proteomes" id="UP000477386">
    <property type="component" value="Unassembled WGS sequence"/>
</dbReference>
<evidence type="ECO:0000313" key="2">
    <source>
        <dbReference type="EMBL" id="NEU70970.1"/>
    </source>
</evidence>